<evidence type="ECO:0000256" key="2">
    <source>
        <dbReference type="SAM" id="MobiDB-lite"/>
    </source>
</evidence>
<gene>
    <name evidence="3" type="ORF">ATY40_BA7503003</name>
</gene>
<name>A0A1B2JAL8_PICPA</name>
<feature type="compositionally biased region" description="Low complexity" evidence="2">
    <location>
        <begin position="65"/>
        <end position="74"/>
    </location>
</feature>
<organism evidence="3 4">
    <name type="scientific">Komagataella pastoris</name>
    <name type="common">Yeast</name>
    <name type="synonym">Pichia pastoris</name>
    <dbReference type="NCBI Taxonomy" id="4922"/>
    <lineage>
        <taxon>Eukaryota</taxon>
        <taxon>Fungi</taxon>
        <taxon>Dikarya</taxon>
        <taxon>Ascomycota</taxon>
        <taxon>Saccharomycotina</taxon>
        <taxon>Pichiomycetes</taxon>
        <taxon>Pichiales</taxon>
        <taxon>Pichiaceae</taxon>
        <taxon>Komagataella</taxon>
    </lineage>
</organism>
<dbReference type="EMBL" id="CP014585">
    <property type="protein sequence ID" value="ANZ75051.1"/>
    <property type="molecule type" value="Genomic_DNA"/>
</dbReference>
<evidence type="ECO:0000313" key="3">
    <source>
        <dbReference type="EMBL" id="ANZ75051.1"/>
    </source>
</evidence>
<keyword evidence="4" id="KW-1185">Reference proteome</keyword>
<dbReference type="Proteomes" id="UP000094565">
    <property type="component" value="Chromosome 2"/>
</dbReference>
<feature type="region of interest" description="Disordered" evidence="2">
    <location>
        <begin position="61"/>
        <end position="81"/>
    </location>
</feature>
<sequence length="982" mass="115379">MANGLRDILIARPLRDAFSLFQAFNLFVNRAQSLMFGHNSFLGTPKNPKKSSSMDFTPIGVSRANNNENNPLNNRTISSKDPNFRISPLHNHNLNGSSINYEEQDNDTILSDDFMPSVPPHNILSDINTNIPIDNHNLFKDNLVRQTDVNIRKLETENLNLKLQLTTLKKYLDSTPEDQLATLQENISLKEKLMQLDDLNQQLQNAPVQHSSPKFEHENATLRADIDHLNSKLLQMSDTNEDLEAQCERYKLQLEHLHSSINEGQYKEQEAQQWLKDAEEKAEELYKQLEESELERNNAENQMASYSKELEDLTKINDTLQLENESLRSRIQDIKEPHNDLESRLHELTSKLTERNNDISKYQSLLDEQRSKYQSELDEQRRSYELKLQEKDSDLLDNQRELRRLSQQLQEMDRLKSTDVALNRKVEEFFAENKRLRKDKEQLLKELRQTEDTLRNPETNFTEVKRLEDERDDLFDKIIKYQEYVQDLEDKLELEQSKSSKLRLELENINQAYSSLQNQNYSSAHSSEAEYNALKKNYEIERSSLLTQMDLLKSEVSSLKSEIQKTKGRDTFSAPLYIENEYRKLSTDYSNLQRKLKEYEDAYNEKAAEFSSLKADLDKKLQQKDTRLRQLEQYRDQDRIEYEREKISLQRERDSLESQYRMKSLEADNIRRDYESKIASLNQDFRTSDTTLQSLLETQVKDLKASNALLTQKLEEQILESNKIKNRNSDVESVADRLEKLCVSLEEDQKQLTEKNQSLSDEVATVKKHCSRLANRLQEQQKDGVPKEDVELLRSNLKMKDKMLQEKELQYKEEKEKLLERYRVLFGQKLDLESRLQDQNNQLPMSPISPSKENHMPDSTECREDSKIAKELTITEKRLQLFQYKLLEKESKLQDLMVTNRVIQLLNQDLSNTLKLHIKQIGDGTGLYPDYSHKRKKLTFKTLAFTVLASVRLKNRLITSQVLKLRFNSIKKEIQQEQLDLV</sequence>
<keyword evidence="1" id="KW-0175">Coiled coil</keyword>
<feature type="coiled-coil region" evidence="1">
    <location>
        <begin position="144"/>
        <end position="358"/>
    </location>
</feature>
<proteinExistence type="predicted"/>
<evidence type="ECO:0000313" key="4">
    <source>
        <dbReference type="Proteomes" id="UP000094565"/>
    </source>
</evidence>
<feature type="region of interest" description="Disordered" evidence="2">
    <location>
        <begin position="837"/>
        <end position="860"/>
    </location>
</feature>
<dbReference type="Gene3D" id="1.10.287.1490">
    <property type="match status" value="1"/>
</dbReference>
<feature type="coiled-coil region" evidence="1">
    <location>
        <begin position="700"/>
        <end position="762"/>
    </location>
</feature>
<accession>A0A1B2JAL8</accession>
<feature type="coiled-coil region" evidence="1">
    <location>
        <begin position="388"/>
        <end position="659"/>
    </location>
</feature>
<dbReference type="AlphaFoldDB" id="A0A1B2JAL8"/>
<dbReference type="OrthoDB" id="10255522at2759"/>
<evidence type="ECO:0000256" key="1">
    <source>
        <dbReference type="SAM" id="Coils"/>
    </source>
</evidence>
<protein>
    <submittedName>
        <fullName evidence="3">BA75_03003T0</fullName>
    </submittedName>
</protein>
<reference evidence="3 4" key="1">
    <citation type="submission" date="2016-02" db="EMBL/GenBank/DDBJ databases">
        <title>Comparative genomic and transcriptomic foundation for Pichia pastoris.</title>
        <authorList>
            <person name="Love K.R."/>
            <person name="Shah K.A."/>
            <person name="Whittaker C.A."/>
            <person name="Wu J."/>
            <person name="Bartlett M.C."/>
            <person name="Ma D."/>
            <person name="Leeson R.L."/>
            <person name="Priest M."/>
            <person name="Young S.K."/>
            <person name="Love J.C."/>
        </authorList>
    </citation>
    <scope>NUCLEOTIDE SEQUENCE [LARGE SCALE GENOMIC DNA]</scope>
    <source>
        <strain evidence="3 4">ATCC 28485</strain>
    </source>
</reference>
<feature type="compositionally biased region" description="Polar residues" evidence="2">
    <location>
        <begin position="837"/>
        <end position="851"/>
    </location>
</feature>